<gene>
    <name evidence="1" type="ORF">LQ327_21715</name>
</gene>
<name>A0ABS8PCJ9_9PSEU</name>
<dbReference type="EMBL" id="JAJNDB010000005">
    <property type="protein sequence ID" value="MCD2195992.1"/>
    <property type="molecule type" value="Genomic_DNA"/>
</dbReference>
<evidence type="ECO:0000313" key="1">
    <source>
        <dbReference type="EMBL" id="MCD2195992.1"/>
    </source>
</evidence>
<protein>
    <submittedName>
        <fullName evidence="1">Uncharacterized protein</fullName>
    </submittedName>
</protein>
<proteinExistence type="predicted"/>
<accession>A0ABS8PCJ9</accession>
<sequence length="114" mass="12659">MTDRPMTDRRHLVSDPPSHCWEVRGWMPPPGAADDREGWRTVAFTATHDDAVVVANALVAGGAHPYAYVEVWGPPEIDGGRSHVCDRFPEPSSAERREMWLQAASATYTADTRQ</sequence>
<keyword evidence="2" id="KW-1185">Reference proteome</keyword>
<organism evidence="1 2">
    <name type="scientific">Actinomycetospora endophytica</name>
    <dbReference type="NCBI Taxonomy" id="2291215"/>
    <lineage>
        <taxon>Bacteria</taxon>
        <taxon>Bacillati</taxon>
        <taxon>Actinomycetota</taxon>
        <taxon>Actinomycetes</taxon>
        <taxon>Pseudonocardiales</taxon>
        <taxon>Pseudonocardiaceae</taxon>
        <taxon>Actinomycetospora</taxon>
    </lineage>
</organism>
<reference evidence="1 2" key="1">
    <citation type="submission" date="2021-11" db="EMBL/GenBank/DDBJ databases">
        <title>Draft genome sequence of Actinomycetospora sp. SF1 isolated from the rhizosphere soil.</title>
        <authorList>
            <person name="Duangmal K."/>
            <person name="Chantavorakit T."/>
        </authorList>
    </citation>
    <scope>NUCLEOTIDE SEQUENCE [LARGE SCALE GENOMIC DNA]</scope>
    <source>
        <strain evidence="1 2">TBRC 5722</strain>
    </source>
</reference>
<dbReference type="RefSeq" id="WP_230737851.1">
    <property type="nucleotide sequence ID" value="NZ_JAJNDB010000005.1"/>
</dbReference>
<evidence type="ECO:0000313" key="2">
    <source>
        <dbReference type="Proteomes" id="UP001199469"/>
    </source>
</evidence>
<dbReference type="Proteomes" id="UP001199469">
    <property type="component" value="Unassembled WGS sequence"/>
</dbReference>
<comment type="caution">
    <text evidence="1">The sequence shown here is derived from an EMBL/GenBank/DDBJ whole genome shotgun (WGS) entry which is preliminary data.</text>
</comment>